<keyword evidence="2 10" id="KW-0963">Cytoplasm</keyword>
<gene>
    <name evidence="10" type="primary">tyrS</name>
    <name evidence="13" type="ORF">GBM95_07570</name>
</gene>
<evidence type="ECO:0000256" key="2">
    <source>
        <dbReference type="ARBA" id="ARBA00022490"/>
    </source>
</evidence>
<keyword evidence="5 10" id="KW-0067">ATP-binding</keyword>
<keyword evidence="7 10" id="KW-0648">Protein biosynthesis</keyword>
<keyword evidence="6 11" id="KW-0694">RNA-binding</keyword>
<dbReference type="PANTHER" id="PTHR11766">
    <property type="entry name" value="TYROSYL-TRNA SYNTHETASE"/>
    <property type="match status" value="1"/>
</dbReference>
<evidence type="ECO:0000256" key="4">
    <source>
        <dbReference type="ARBA" id="ARBA00022741"/>
    </source>
</evidence>
<dbReference type="Proteomes" id="UP000430564">
    <property type="component" value="Unassembled WGS sequence"/>
</dbReference>
<dbReference type="PANTHER" id="PTHR11766:SF1">
    <property type="entry name" value="TYROSINE--TRNA LIGASE"/>
    <property type="match status" value="1"/>
</dbReference>
<dbReference type="InterPro" id="IPR024108">
    <property type="entry name" value="Tyr-tRNA-ligase_bac_2"/>
</dbReference>
<dbReference type="CDD" id="cd00805">
    <property type="entry name" value="TyrRS_core"/>
    <property type="match status" value="1"/>
</dbReference>
<proteinExistence type="inferred from homology"/>
<dbReference type="CDD" id="cd00165">
    <property type="entry name" value="S4"/>
    <property type="match status" value="1"/>
</dbReference>
<dbReference type="InterPro" id="IPR024088">
    <property type="entry name" value="Tyr-tRNA-ligase_bac-type"/>
</dbReference>
<comment type="caution">
    <text evidence="13">The sequence shown here is derived from an EMBL/GenBank/DDBJ whole genome shotgun (WGS) entry which is preliminary data.</text>
</comment>
<evidence type="ECO:0000256" key="5">
    <source>
        <dbReference type="ARBA" id="ARBA00022840"/>
    </source>
</evidence>
<feature type="short sequence motif" description="'HIGH' region" evidence="10">
    <location>
        <begin position="63"/>
        <end position="72"/>
    </location>
</feature>
<dbReference type="Gene3D" id="3.10.290.10">
    <property type="entry name" value="RNA-binding S4 domain"/>
    <property type="match status" value="1"/>
</dbReference>
<dbReference type="PROSITE" id="PS00178">
    <property type="entry name" value="AA_TRNA_LIGASE_I"/>
    <property type="match status" value="1"/>
</dbReference>
<evidence type="ECO:0000256" key="6">
    <source>
        <dbReference type="ARBA" id="ARBA00022884"/>
    </source>
</evidence>
<dbReference type="PROSITE" id="PS50889">
    <property type="entry name" value="S4"/>
    <property type="match status" value="1"/>
</dbReference>
<dbReference type="GO" id="GO:0004831">
    <property type="term" value="F:tyrosine-tRNA ligase activity"/>
    <property type="evidence" value="ECO:0007669"/>
    <property type="project" value="UniProtKB-UniRule"/>
</dbReference>
<dbReference type="SUPFAM" id="SSF55174">
    <property type="entry name" value="Alpha-L RNA-binding motif"/>
    <property type="match status" value="1"/>
</dbReference>
<feature type="domain" description="Tyrosine--tRNA ligase SYY-like C-terminal" evidence="12">
    <location>
        <begin position="344"/>
        <end position="403"/>
    </location>
</feature>
<evidence type="ECO:0000256" key="8">
    <source>
        <dbReference type="ARBA" id="ARBA00023146"/>
    </source>
</evidence>
<reference evidence="13 14" key="1">
    <citation type="submission" date="2019-10" db="EMBL/GenBank/DDBJ databases">
        <title>Genome diversity of Sutterella seckii.</title>
        <authorList>
            <person name="Chaplin A.V."/>
            <person name="Sokolova S.R."/>
            <person name="Mosin K.A."/>
            <person name="Ivanova E.L."/>
            <person name="Kochetkova T.O."/>
            <person name="Goltsov A.Y."/>
            <person name="Trofimov D.Y."/>
            <person name="Efimov B.A."/>
        </authorList>
    </citation>
    <scope>NUCLEOTIDE SEQUENCE [LARGE SCALE GENOMIC DNA]</scope>
    <source>
        <strain evidence="13 14">ASD393</strain>
    </source>
</reference>
<dbReference type="FunFam" id="1.10.240.10:FF:000006">
    <property type="entry name" value="Tyrosine--tRNA ligase"/>
    <property type="match status" value="1"/>
</dbReference>
<evidence type="ECO:0000256" key="7">
    <source>
        <dbReference type="ARBA" id="ARBA00022917"/>
    </source>
</evidence>
<sequence>MTQETAPEKKDPERFPVTDDIREAMATIARGTDTFLIQSEFEQKLARSKATGTPLRCKLGLDPTAPDIHIGHTVVLNKLRQLQDLGHTVIFLVGDFTAAIGDPSGRNTTRPPLSREQIEENAQTYLNQAGYILDLDKTEVRYNSEWSNALGATGLIQLASRYTLARLLERDDFAKRFKEELPIAMHELLYPLMQGYDSVALKADLELGGSDQRFNLLVGRELQRQYGQELQCILTMPLLVGLDGVVKMSKSKKNYIGITDAPNDMFGKVMSISDDLMWNWYDLLSLRGNDEIAKLKKECAEGRNPRDAKVLLAREIVERFHSAGAADEAEREFNARFQKGAVPNDIPDVEVQAPEGGIGILQMIRAAGLAPSNAEAGRNVDQGGVRINGEQVKDRSLRFTPGEPIVLQVGKRRWARVTVVAQK</sequence>
<dbReference type="EC" id="6.1.1.1" evidence="10"/>
<protein>
    <recommendedName>
        <fullName evidence="10">Tyrosine--tRNA ligase</fullName>
        <ecNumber evidence="10">6.1.1.1</ecNumber>
    </recommendedName>
    <alternativeName>
        <fullName evidence="10">Tyrosyl-tRNA synthetase</fullName>
        <shortName evidence="10">TyrRS</shortName>
    </alternativeName>
</protein>
<name>A0A6I1ENE8_9BURK</name>
<dbReference type="GO" id="GO:0006437">
    <property type="term" value="P:tyrosyl-tRNA aminoacylation"/>
    <property type="evidence" value="ECO:0007669"/>
    <property type="project" value="UniProtKB-UniRule"/>
</dbReference>
<dbReference type="InterPro" id="IPR014729">
    <property type="entry name" value="Rossmann-like_a/b/a_fold"/>
</dbReference>
<dbReference type="GO" id="GO:0003723">
    <property type="term" value="F:RNA binding"/>
    <property type="evidence" value="ECO:0007669"/>
    <property type="project" value="UniProtKB-KW"/>
</dbReference>
<dbReference type="Pfam" id="PF00579">
    <property type="entry name" value="tRNA-synt_1b"/>
    <property type="match status" value="1"/>
</dbReference>
<dbReference type="EMBL" id="WEHX01000048">
    <property type="protein sequence ID" value="KAB7658253.1"/>
    <property type="molecule type" value="Genomic_DNA"/>
</dbReference>
<keyword evidence="3 10" id="KW-0436">Ligase</keyword>
<dbReference type="InterPro" id="IPR002305">
    <property type="entry name" value="aa-tRNA-synth_Ic"/>
</dbReference>
<evidence type="ECO:0000313" key="14">
    <source>
        <dbReference type="Proteomes" id="UP000430564"/>
    </source>
</evidence>
<evidence type="ECO:0000256" key="1">
    <source>
        <dbReference type="ARBA" id="ARBA00011738"/>
    </source>
</evidence>
<dbReference type="GO" id="GO:0005524">
    <property type="term" value="F:ATP binding"/>
    <property type="evidence" value="ECO:0007669"/>
    <property type="project" value="UniProtKB-UniRule"/>
</dbReference>
<feature type="binding site" evidence="10">
    <location>
        <position position="250"/>
    </location>
    <ligand>
        <name>ATP</name>
        <dbReference type="ChEBI" id="CHEBI:30616"/>
    </ligand>
</feature>
<dbReference type="SUPFAM" id="SSF52374">
    <property type="entry name" value="Nucleotidylyl transferase"/>
    <property type="match status" value="1"/>
</dbReference>
<dbReference type="InterPro" id="IPR054608">
    <property type="entry name" value="SYY-like_C"/>
</dbReference>
<evidence type="ECO:0000256" key="3">
    <source>
        <dbReference type="ARBA" id="ARBA00022598"/>
    </source>
</evidence>
<feature type="short sequence motif" description="'KMSKS' region" evidence="10">
    <location>
        <begin position="247"/>
        <end position="251"/>
    </location>
</feature>
<keyword evidence="8 10" id="KW-0030">Aminoacyl-tRNA synthetase</keyword>
<comment type="function">
    <text evidence="10">Catalyzes the attachment of tyrosine to tRNA(Tyr) in a two-step reaction: tyrosine is first activated by ATP to form Tyr-AMP and then transferred to the acceptor end of tRNA(Tyr).</text>
</comment>
<keyword evidence="4 10" id="KW-0547">Nucleotide-binding</keyword>
<dbReference type="InterPro" id="IPR002307">
    <property type="entry name" value="Tyr-tRNA-ligase"/>
</dbReference>
<accession>A0A6I1ENE8</accession>
<organism evidence="13 14">
    <name type="scientific">Sutterella seckii</name>
    <dbReference type="NCBI Taxonomy" id="1944635"/>
    <lineage>
        <taxon>Bacteria</taxon>
        <taxon>Pseudomonadati</taxon>
        <taxon>Pseudomonadota</taxon>
        <taxon>Betaproteobacteria</taxon>
        <taxon>Burkholderiales</taxon>
        <taxon>Sutterellaceae</taxon>
        <taxon>Sutterella</taxon>
    </lineage>
</organism>
<dbReference type="InterPro" id="IPR036986">
    <property type="entry name" value="S4_RNA-bd_sf"/>
</dbReference>
<evidence type="ECO:0000256" key="10">
    <source>
        <dbReference type="HAMAP-Rule" id="MF_02007"/>
    </source>
</evidence>
<dbReference type="InterPro" id="IPR001412">
    <property type="entry name" value="aa-tRNA-synth_I_CS"/>
</dbReference>
<dbReference type="Pfam" id="PF22421">
    <property type="entry name" value="SYY_C-terminal"/>
    <property type="match status" value="1"/>
</dbReference>
<dbReference type="AlphaFoldDB" id="A0A6I1ENE8"/>
<dbReference type="FunFam" id="3.40.50.620:FF:000061">
    <property type="entry name" value="Tyrosine--tRNA ligase"/>
    <property type="match status" value="1"/>
</dbReference>
<dbReference type="HAMAP" id="MF_02007">
    <property type="entry name" value="Tyr_tRNA_synth_type2"/>
    <property type="match status" value="1"/>
</dbReference>
<dbReference type="PRINTS" id="PR01040">
    <property type="entry name" value="TRNASYNTHTYR"/>
</dbReference>
<comment type="subcellular location">
    <subcellularLocation>
        <location evidence="10">Cytoplasm</location>
    </subcellularLocation>
</comment>
<evidence type="ECO:0000256" key="11">
    <source>
        <dbReference type="PROSITE-ProRule" id="PRU00182"/>
    </source>
</evidence>
<dbReference type="GO" id="GO:0005829">
    <property type="term" value="C:cytosol"/>
    <property type="evidence" value="ECO:0007669"/>
    <property type="project" value="TreeGrafter"/>
</dbReference>
<evidence type="ECO:0000313" key="13">
    <source>
        <dbReference type="EMBL" id="KAB7658253.1"/>
    </source>
</evidence>
<dbReference type="OrthoDB" id="9804243at2"/>
<dbReference type="NCBIfam" id="TIGR00234">
    <property type="entry name" value="tyrS"/>
    <property type="match status" value="1"/>
</dbReference>
<comment type="similarity">
    <text evidence="10">Belongs to the class-I aminoacyl-tRNA synthetase family. TyrS type 2 subfamily.</text>
</comment>
<dbReference type="Gene3D" id="1.10.240.10">
    <property type="entry name" value="Tyrosyl-Transfer RNA Synthetase"/>
    <property type="match status" value="1"/>
</dbReference>
<evidence type="ECO:0000256" key="9">
    <source>
        <dbReference type="ARBA" id="ARBA00048248"/>
    </source>
</evidence>
<dbReference type="Gene3D" id="3.40.50.620">
    <property type="entry name" value="HUPs"/>
    <property type="match status" value="1"/>
</dbReference>
<comment type="subunit">
    <text evidence="1 10">Homodimer.</text>
</comment>
<evidence type="ECO:0000259" key="12">
    <source>
        <dbReference type="Pfam" id="PF22421"/>
    </source>
</evidence>
<comment type="catalytic activity">
    <reaction evidence="9 10">
        <text>tRNA(Tyr) + L-tyrosine + ATP = L-tyrosyl-tRNA(Tyr) + AMP + diphosphate + H(+)</text>
        <dbReference type="Rhea" id="RHEA:10220"/>
        <dbReference type="Rhea" id="RHEA-COMP:9706"/>
        <dbReference type="Rhea" id="RHEA-COMP:9707"/>
        <dbReference type="ChEBI" id="CHEBI:15378"/>
        <dbReference type="ChEBI" id="CHEBI:30616"/>
        <dbReference type="ChEBI" id="CHEBI:33019"/>
        <dbReference type="ChEBI" id="CHEBI:58315"/>
        <dbReference type="ChEBI" id="CHEBI:78442"/>
        <dbReference type="ChEBI" id="CHEBI:78536"/>
        <dbReference type="ChEBI" id="CHEBI:456215"/>
        <dbReference type="EC" id="6.1.1.1"/>
    </reaction>
</comment>
<dbReference type="RefSeq" id="WP_152158546.1">
    <property type="nucleotide sequence ID" value="NZ_WEHX01000048.1"/>
</dbReference>